<evidence type="ECO:0000256" key="11">
    <source>
        <dbReference type="ARBA" id="ARBA00047550"/>
    </source>
</evidence>
<evidence type="ECO:0000256" key="10">
    <source>
        <dbReference type="ARBA" id="ARBA00031630"/>
    </source>
</evidence>
<dbReference type="EMBL" id="JAAMPI010000016">
    <property type="protein sequence ID" value="KAF4637639.1"/>
    <property type="molecule type" value="Genomic_DNA"/>
</dbReference>
<evidence type="ECO:0000256" key="4">
    <source>
        <dbReference type="ARBA" id="ARBA00012851"/>
    </source>
</evidence>
<dbReference type="Gene3D" id="3.40.430.10">
    <property type="entry name" value="Dihydrofolate Reductase, subunit A"/>
    <property type="match status" value="1"/>
</dbReference>
<feature type="compositionally biased region" description="Low complexity" evidence="13">
    <location>
        <begin position="672"/>
        <end position="685"/>
    </location>
</feature>
<feature type="compositionally biased region" description="Basic and acidic residues" evidence="13">
    <location>
        <begin position="791"/>
        <end position="808"/>
    </location>
</feature>
<comment type="catalytic activity">
    <reaction evidence="12">
        <text>2,5-diamino-6-(1-D-ribitylamino)pyrimidin-4(3H)-one 5'-phosphate + NADP(+) = 2,5-diamino-6-(1-D-ribosylamino)pyrimidin-4(3H)-one 5'-phosphate + NADPH + H(+)</text>
        <dbReference type="Rhea" id="RHEA:27278"/>
        <dbReference type="ChEBI" id="CHEBI:15378"/>
        <dbReference type="ChEBI" id="CHEBI:57783"/>
        <dbReference type="ChEBI" id="CHEBI:58349"/>
        <dbReference type="ChEBI" id="CHEBI:58890"/>
        <dbReference type="ChEBI" id="CHEBI:59545"/>
        <dbReference type="EC" id="1.1.1.302"/>
    </reaction>
</comment>
<feature type="compositionally biased region" description="Polar residues" evidence="13">
    <location>
        <begin position="762"/>
        <end position="785"/>
    </location>
</feature>
<dbReference type="SUPFAM" id="SSF53597">
    <property type="entry name" value="Dihydrofolate reductase-like"/>
    <property type="match status" value="1"/>
</dbReference>
<evidence type="ECO:0000256" key="2">
    <source>
        <dbReference type="ARBA" id="ARBA00005104"/>
    </source>
</evidence>
<name>A0A8H4RX60_9HELO</name>
<feature type="compositionally biased region" description="Polar residues" evidence="13">
    <location>
        <begin position="725"/>
        <end position="734"/>
    </location>
</feature>
<organism evidence="15 16">
    <name type="scientific">Cudoniella acicularis</name>
    <dbReference type="NCBI Taxonomy" id="354080"/>
    <lineage>
        <taxon>Eukaryota</taxon>
        <taxon>Fungi</taxon>
        <taxon>Dikarya</taxon>
        <taxon>Ascomycota</taxon>
        <taxon>Pezizomycotina</taxon>
        <taxon>Leotiomycetes</taxon>
        <taxon>Helotiales</taxon>
        <taxon>Tricladiaceae</taxon>
        <taxon>Cudoniella</taxon>
    </lineage>
</organism>
<feature type="compositionally biased region" description="Polar residues" evidence="13">
    <location>
        <begin position="566"/>
        <end position="578"/>
    </location>
</feature>
<proteinExistence type="inferred from homology"/>
<feature type="domain" description="Bacterial bifunctional deaminase-reductase C-terminal" evidence="14">
    <location>
        <begin position="92"/>
        <end position="334"/>
    </location>
</feature>
<comment type="caution">
    <text evidence="15">The sequence shown here is derived from an EMBL/GenBank/DDBJ whole genome shotgun (WGS) entry which is preliminary data.</text>
</comment>
<keyword evidence="7" id="KW-0521">NADP</keyword>
<feature type="compositionally biased region" description="Polar residues" evidence="13">
    <location>
        <begin position="702"/>
        <end position="711"/>
    </location>
</feature>
<dbReference type="EC" id="1.1.1.302" evidence="4"/>
<dbReference type="OrthoDB" id="5432at2759"/>
<evidence type="ECO:0000256" key="8">
    <source>
        <dbReference type="ARBA" id="ARBA00023002"/>
    </source>
</evidence>
<dbReference type="Proteomes" id="UP000566819">
    <property type="component" value="Unassembled WGS sequence"/>
</dbReference>
<dbReference type="PANTHER" id="PTHR38011:SF7">
    <property type="entry name" value="2,5-DIAMINO-6-RIBOSYLAMINO-4(3H)-PYRIMIDINONE 5'-PHOSPHATE REDUCTASE"/>
    <property type="match status" value="1"/>
</dbReference>
<evidence type="ECO:0000256" key="9">
    <source>
        <dbReference type="ARBA" id="ARBA00030073"/>
    </source>
</evidence>
<keyword evidence="16" id="KW-1185">Reference proteome</keyword>
<comment type="pathway">
    <text evidence="2">Cofactor biosynthesis; riboflavin biosynthesis.</text>
</comment>
<feature type="compositionally biased region" description="Polar residues" evidence="13">
    <location>
        <begin position="598"/>
        <end position="611"/>
    </location>
</feature>
<dbReference type="PANTHER" id="PTHR38011">
    <property type="entry name" value="DIHYDROFOLATE REDUCTASE FAMILY PROTEIN (AFU_ORTHOLOGUE AFUA_8G06820)"/>
    <property type="match status" value="1"/>
</dbReference>
<dbReference type="InterPro" id="IPR002734">
    <property type="entry name" value="RibDG_C"/>
</dbReference>
<reference evidence="15 16" key="1">
    <citation type="submission" date="2020-03" db="EMBL/GenBank/DDBJ databases">
        <title>Draft Genome Sequence of Cudoniella acicularis.</title>
        <authorList>
            <person name="Buettner E."/>
            <person name="Kellner H."/>
        </authorList>
    </citation>
    <scope>NUCLEOTIDE SEQUENCE [LARGE SCALE GENOMIC DNA]</scope>
    <source>
        <strain evidence="15 16">DSM 108380</strain>
    </source>
</reference>
<evidence type="ECO:0000313" key="15">
    <source>
        <dbReference type="EMBL" id="KAF4637639.1"/>
    </source>
</evidence>
<sequence length="820" mass="89655">MGSLPPPGPPGPPPPATHYLAHEVHCRQHPRPRDIEPQWPATLSRERQIELEPYLPPPRATFLQEGEPDLDKEPWTTYRAHLNALDPEDRLPHVTLTYAQSLDSQISLSPGIRTTLSGPDTKGLTHYLRSRHDAILIGIGTARADDPGLNCRFGYNSFNGLQLVDFAHQPKPIILDPSKTWRDDLNKRLFDVAKAGLGRGPIWLISSTPLFLEPKDELEQEEDNIRIDRCRDVGGYRVVAGEYSRTQDGVEWEAILTALAEHGIRSVMIEGGATVINDLLRERNQKFINSLIVTIAPTYLGTGGVVVSPFRSVTERNEAILEDVKWLPYGKDVVMAYRRKRQNLVNGNGSSYGEVVLNGINGYHDGSSDQSDDQSTGIALPPGLNGVSNGGTNGIGLTNGNGMNGLPNGTLLLSPPVSEIENTLLALRTPSPHISETIINPDTSPDMKAYNILMWARGCLDKAKEAVSQAFVPERDGRDGDNLQSTFIRSDTNMKSYIAISSDFPEEQGVSQVVAEQAIYSATIPIDMRLRDHVEVLVDAVPKAAKNPMRDLLPSRRRPDPLPGSEENSSQRLSTNPWDNPVPRVEPHRNAKRIVARTDTNPWGGSSSNSALAKDPRSTTDPSQWPSLPKATPKPKLITNRRPGSTATNPWGTVQTSSPNFKPDTNRRPGLSEANSQPSFSNSSPSPKPVKGPRSRAMETNPWGNDPNSSPLPKLVTGRRLDSGRPSTYGNPESTMEVIQGQFEFTTPSKEEKGDVKGGSTPGFSSKSATNCRTGTLSMETQGTPISAPELIRRQRELNRRLNEEKSSENAGLTSGAGPT</sequence>
<evidence type="ECO:0000256" key="6">
    <source>
        <dbReference type="ARBA" id="ARBA00022619"/>
    </source>
</evidence>
<gene>
    <name evidence="15" type="ORF">G7Y89_g440</name>
</gene>
<dbReference type="Pfam" id="PF01872">
    <property type="entry name" value="RibD_C"/>
    <property type="match status" value="1"/>
</dbReference>
<dbReference type="GO" id="GO:0009231">
    <property type="term" value="P:riboflavin biosynthetic process"/>
    <property type="evidence" value="ECO:0007669"/>
    <property type="project" value="UniProtKB-KW"/>
</dbReference>
<evidence type="ECO:0000256" key="12">
    <source>
        <dbReference type="ARBA" id="ARBA00049020"/>
    </source>
</evidence>
<evidence type="ECO:0000259" key="14">
    <source>
        <dbReference type="Pfam" id="PF01872"/>
    </source>
</evidence>
<keyword evidence="6" id="KW-0686">Riboflavin biosynthesis</keyword>
<evidence type="ECO:0000256" key="3">
    <source>
        <dbReference type="ARBA" id="ARBA00009723"/>
    </source>
</evidence>
<accession>A0A8H4RX60</accession>
<evidence type="ECO:0000256" key="13">
    <source>
        <dbReference type="SAM" id="MobiDB-lite"/>
    </source>
</evidence>
<evidence type="ECO:0000256" key="1">
    <source>
        <dbReference type="ARBA" id="ARBA00003555"/>
    </source>
</evidence>
<keyword evidence="8" id="KW-0560">Oxidoreductase</keyword>
<dbReference type="GO" id="GO:0008703">
    <property type="term" value="F:5-amino-6-(5-phosphoribosylamino)uracil reductase activity"/>
    <property type="evidence" value="ECO:0007669"/>
    <property type="project" value="InterPro"/>
</dbReference>
<comment type="catalytic activity">
    <reaction evidence="11">
        <text>2,5-diamino-6-(1-D-ribitylamino)pyrimidin-4(3H)-one 5'-phosphate + NAD(+) = 2,5-diamino-6-(1-D-ribosylamino)pyrimidin-4(3H)-one 5'-phosphate + NADH + H(+)</text>
        <dbReference type="Rhea" id="RHEA:27274"/>
        <dbReference type="ChEBI" id="CHEBI:15378"/>
        <dbReference type="ChEBI" id="CHEBI:57540"/>
        <dbReference type="ChEBI" id="CHEBI:57945"/>
        <dbReference type="ChEBI" id="CHEBI:58890"/>
        <dbReference type="ChEBI" id="CHEBI:59545"/>
        <dbReference type="EC" id="1.1.1.302"/>
    </reaction>
</comment>
<feature type="region of interest" description="Disordered" evidence="13">
    <location>
        <begin position="548"/>
        <end position="820"/>
    </location>
</feature>
<feature type="compositionally biased region" description="Polar residues" evidence="13">
    <location>
        <begin position="642"/>
        <end position="660"/>
    </location>
</feature>
<protein>
    <recommendedName>
        <fullName evidence="5">2,5-diamino-6-ribosylamino-4(3H)-pyrimidinone 5'-phosphate reductase</fullName>
        <ecNumber evidence="4">1.1.1.302</ecNumber>
    </recommendedName>
    <alternativeName>
        <fullName evidence="10">2,5-diamino-6-(5-phospho-D-ribosylamino)pyrimidin-4(3H)-one reductase</fullName>
    </alternativeName>
    <alternativeName>
        <fullName evidence="9">2,5-diamino-6-ribitylamino-4(3H)-pyrimidinone 5'-phosphate synthase</fullName>
    </alternativeName>
</protein>
<evidence type="ECO:0000256" key="7">
    <source>
        <dbReference type="ARBA" id="ARBA00022857"/>
    </source>
</evidence>
<dbReference type="InterPro" id="IPR024072">
    <property type="entry name" value="DHFR-like_dom_sf"/>
</dbReference>
<comment type="similarity">
    <text evidence="3">Belongs to the HTP reductase family.</text>
</comment>
<dbReference type="AlphaFoldDB" id="A0A8H4RX60"/>
<comment type="function">
    <text evidence="1">Catalyzes an early step in riboflavin biosynthesis, the NADPH-dependent reduction of the ribose side chain of 2,5-diamino-6-ribosylamino-4(3H)-pyrimidinone 5'-phosphate, yielding 2,5-diamino-6-ribitylamino-4(3H)-pyrimidinone 5'-phosphate.</text>
</comment>
<evidence type="ECO:0000256" key="5">
    <source>
        <dbReference type="ARBA" id="ARBA00015035"/>
    </source>
</evidence>
<dbReference type="InterPro" id="IPR050765">
    <property type="entry name" value="Riboflavin_Biosynth_HTPR"/>
</dbReference>
<evidence type="ECO:0000313" key="16">
    <source>
        <dbReference type="Proteomes" id="UP000566819"/>
    </source>
</evidence>